<evidence type="ECO:0000313" key="1">
    <source>
        <dbReference type="EMBL" id="MEA5366720.1"/>
    </source>
</evidence>
<dbReference type="Proteomes" id="UP001304298">
    <property type="component" value="Unassembled WGS sequence"/>
</dbReference>
<gene>
    <name evidence="1" type="ORF">VA596_44815</name>
</gene>
<name>A0ABU5RKA2_9PSEU</name>
<reference evidence="1 2" key="1">
    <citation type="submission" date="2023-12" db="EMBL/GenBank/DDBJ databases">
        <title>Amycolatopsis sp. V23-08.</title>
        <authorList>
            <person name="Somphong A."/>
        </authorList>
    </citation>
    <scope>NUCLEOTIDE SEQUENCE [LARGE SCALE GENOMIC DNA]</scope>
    <source>
        <strain evidence="1 2">V23-08</strain>
    </source>
</reference>
<keyword evidence="2" id="KW-1185">Reference proteome</keyword>
<evidence type="ECO:0000313" key="2">
    <source>
        <dbReference type="Proteomes" id="UP001304298"/>
    </source>
</evidence>
<dbReference type="EMBL" id="JAYFSI010000017">
    <property type="protein sequence ID" value="MEA5366720.1"/>
    <property type="molecule type" value="Genomic_DNA"/>
</dbReference>
<proteinExistence type="predicted"/>
<comment type="caution">
    <text evidence="1">The sequence shown here is derived from an EMBL/GenBank/DDBJ whole genome shotgun (WGS) entry which is preliminary data.</text>
</comment>
<organism evidence="1 2">
    <name type="scientific">Amycolatopsis heterodermiae</name>
    <dbReference type="NCBI Taxonomy" id="3110235"/>
    <lineage>
        <taxon>Bacteria</taxon>
        <taxon>Bacillati</taxon>
        <taxon>Actinomycetota</taxon>
        <taxon>Actinomycetes</taxon>
        <taxon>Pseudonocardiales</taxon>
        <taxon>Pseudonocardiaceae</taxon>
        <taxon>Amycolatopsis</taxon>
    </lineage>
</organism>
<dbReference type="RefSeq" id="WP_323336148.1">
    <property type="nucleotide sequence ID" value="NZ_JAYFSI010000017.1"/>
</dbReference>
<accession>A0ABU5RKA2</accession>
<sequence>MPVICPTRAMERWTVRIDGAEAVFSCAPLVEDHTAARALPRVWAGRGLGVADVDLPGLIAALGEVMKTPAYWHGRTPGTGAAWSEPRRDPEDGFVYLSGPCGDDTGGAGYRPVYSFAIGVATLRDLRIRLTAYHHGT</sequence>
<protein>
    <submittedName>
        <fullName evidence="1">Uncharacterized protein</fullName>
    </submittedName>
</protein>